<dbReference type="EMBL" id="FONN01000004">
    <property type="protein sequence ID" value="SFE63327.1"/>
    <property type="molecule type" value="Genomic_DNA"/>
</dbReference>
<sequence length="170" mass="19175">MHTSIIQIVGFKNTGKTTLTAALVKQLAEAGCRVGTVKHDGHDFDIDHPGTDTWRHREAGAHKIAITSPHRTAIMEQRPTLLKELLQQFREMDWVIVEGFKQERYPKIVLIRNEEDEALVKQLEQVVAVASWYPVSFEGLPVFAVQDSSGMAAWIQEERGRGVFALEEPT</sequence>
<dbReference type="Proteomes" id="UP000183410">
    <property type="component" value="Unassembled WGS sequence"/>
</dbReference>
<proteinExistence type="predicted"/>
<dbReference type="AlphaFoldDB" id="A0A1I2C4R8"/>
<dbReference type="Gene3D" id="3.40.50.300">
    <property type="entry name" value="P-loop containing nucleotide triphosphate hydrolases"/>
    <property type="match status" value="1"/>
</dbReference>
<organism evidence="2 3">
    <name type="scientific">Paenibacillus algorifonticola</name>
    <dbReference type="NCBI Taxonomy" id="684063"/>
    <lineage>
        <taxon>Bacteria</taxon>
        <taxon>Bacillati</taxon>
        <taxon>Bacillota</taxon>
        <taxon>Bacilli</taxon>
        <taxon>Bacillales</taxon>
        <taxon>Paenibacillaceae</taxon>
        <taxon>Paenibacillus</taxon>
    </lineage>
</organism>
<dbReference type="InterPro" id="IPR004435">
    <property type="entry name" value="MobB_dom"/>
</dbReference>
<dbReference type="NCBIfam" id="TIGR00176">
    <property type="entry name" value="mobB"/>
    <property type="match status" value="1"/>
</dbReference>
<feature type="domain" description="Molybdopterin-guanine dinucleotide biosynthesis protein B (MobB)" evidence="1">
    <location>
        <begin position="5"/>
        <end position="132"/>
    </location>
</feature>
<dbReference type="SUPFAM" id="SSF52540">
    <property type="entry name" value="P-loop containing nucleoside triphosphate hydrolases"/>
    <property type="match status" value="1"/>
</dbReference>
<gene>
    <name evidence="2" type="ORF">SAMN04487969_104276</name>
</gene>
<dbReference type="PANTHER" id="PTHR40072:SF1">
    <property type="entry name" value="MOLYBDOPTERIN-GUANINE DINUCLEOTIDE BIOSYNTHESIS ADAPTER PROTEIN"/>
    <property type="match status" value="1"/>
</dbReference>
<dbReference type="InterPro" id="IPR052539">
    <property type="entry name" value="MGD_biosynthesis_adapter"/>
</dbReference>
<accession>A0A1I2C4R8</accession>
<evidence type="ECO:0000259" key="1">
    <source>
        <dbReference type="Pfam" id="PF03205"/>
    </source>
</evidence>
<dbReference type="OrthoDB" id="9786803at2"/>
<dbReference type="InterPro" id="IPR027417">
    <property type="entry name" value="P-loop_NTPase"/>
</dbReference>
<dbReference type="Pfam" id="PF03205">
    <property type="entry name" value="MobB"/>
    <property type="match status" value="1"/>
</dbReference>
<dbReference type="GO" id="GO:0005525">
    <property type="term" value="F:GTP binding"/>
    <property type="evidence" value="ECO:0007669"/>
    <property type="project" value="InterPro"/>
</dbReference>
<evidence type="ECO:0000313" key="3">
    <source>
        <dbReference type="Proteomes" id="UP000183410"/>
    </source>
</evidence>
<evidence type="ECO:0000313" key="2">
    <source>
        <dbReference type="EMBL" id="SFE63327.1"/>
    </source>
</evidence>
<dbReference type="GO" id="GO:0006777">
    <property type="term" value="P:Mo-molybdopterin cofactor biosynthetic process"/>
    <property type="evidence" value="ECO:0007669"/>
    <property type="project" value="InterPro"/>
</dbReference>
<protein>
    <submittedName>
        <fullName evidence="2">Molybdopterin-guanine dinucleotide biosynthesis protein B</fullName>
    </submittedName>
</protein>
<dbReference type="PANTHER" id="PTHR40072">
    <property type="entry name" value="MOLYBDOPTERIN-GUANINE DINUCLEOTIDE BIOSYNTHESIS ADAPTER PROTEIN-RELATED"/>
    <property type="match status" value="1"/>
</dbReference>
<name>A0A1I2C4R8_9BACL</name>
<reference evidence="3" key="1">
    <citation type="submission" date="2016-10" db="EMBL/GenBank/DDBJ databases">
        <authorList>
            <person name="Varghese N."/>
            <person name="Submissions S."/>
        </authorList>
    </citation>
    <scope>NUCLEOTIDE SEQUENCE [LARGE SCALE GENOMIC DNA]</scope>
    <source>
        <strain evidence="3">CGMCC 1.10223</strain>
    </source>
</reference>
<keyword evidence="3" id="KW-1185">Reference proteome</keyword>
<dbReference type="CDD" id="cd03116">
    <property type="entry name" value="MobB"/>
    <property type="match status" value="1"/>
</dbReference>
<dbReference type="RefSeq" id="WP_046233430.1">
    <property type="nucleotide sequence ID" value="NZ_FONN01000004.1"/>
</dbReference>